<dbReference type="Pfam" id="PF04525">
    <property type="entry name" value="LOR"/>
    <property type="match status" value="1"/>
</dbReference>
<dbReference type="RefSeq" id="WP_332087678.1">
    <property type="nucleotide sequence ID" value="NZ_JARBCY010000049.1"/>
</dbReference>
<gene>
    <name evidence="2" type="ORF">PV361_08085</name>
</gene>
<comment type="similarity">
    <text evidence="1">Belongs to the LOR family.</text>
</comment>
<dbReference type="InterPro" id="IPR007612">
    <property type="entry name" value="LOR"/>
</dbReference>
<dbReference type="Gene3D" id="2.40.160.200">
    <property type="entry name" value="LURP1-related"/>
    <property type="match status" value="1"/>
</dbReference>
<dbReference type="InterPro" id="IPR025659">
    <property type="entry name" value="Tubby-like_C"/>
</dbReference>
<evidence type="ECO:0000313" key="2">
    <source>
        <dbReference type="EMBL" id="MEF3318660.1"/>
    </source>
</evidence>
<evidence type="ECO:0000313" key="3">
    <source>
        <dbReference type="Proteomes" id="UP001328425"/>
    </source>
</evidence>
<organism evidence="2 3">
    <name type="scientific">Peptoniphilus grossensis</name>
    <dbReference type="NCBI Taxonomy" id="1465756"/>
    <lineage>
        <taxon>Bacteria</taxon>
        <taxon>Bacillati</taxon>
        <taxon>Bacillota</taxon>
        <taxon>Tissierellia</taxon>
        <taxon>Tissierellales</taxon>
        <taxon>Peptoniphilaceae</taxon>
        <taxon>Peptoniphilus</taxon>
    </lineage>
</organism>
<keyword evidence="3" id="KW-1185">Reference proteome</keyword>
<dbReference type="SUPFAM" id="SSF54518">
    <property type="entry name" value="Tubby C-terminal domain-like"/>
    <property type="match status" value="1"/>
</dbReference>
<proteinExistence type="inferred from homology"/>
<dbReference type="EMBL" id="JARBCY010000049">
    <property type="protein sequence ID" value="MEF3318660.1"/>
    <property type="molecule type" value="Genomic_DNA"/>
</dbReference>
<protein>
    <submittedName>
        <fullName evidence="2">LURP-one-related family protein</fullName>
    </submittedName>
</protein>
<dbReference type="InterPro" id="IPR038595">
    <property type="entry name" value="LOR_sf"/>
</dbReference>
<reference evidence="2 3" key="1">
    <citation type="submission" date="2022-11" db="EMBL/GenBank/DDBJ databases">
        <title>The First Case of Preauricular Fistular Abscess Caused by Peptoniphilus grossensis.</title>
        <authorList>
            <person name="Byun J.-H."/>
        </authorList>
    </citation>
    <scope>NUCLEOTIDE SEQUENCE [LARGE SCALE GENOMIC DNA]</scope>
    <source>
        <strain evidence="2 3">GYB008</strain>
    </source>
</reference>
<sequence length="166" mass="19373">MKNYYFKEKFFKITDHYAILDEDGNDAYFVDQDFKLIGYSSTISDANRNPILEIDKEIFSLFQKFNVNFTDGRYMRVESKLSFLTRKVDVDYEGETFKLNGNFIDLNFDIYRGSDLIGEIEKTFFAMTDTYRLTVHDENYTEALLALTLCLNNIKDTARARSNSAG</sequence>
<comment type="caution">
    <text evidence="2">The sequence shown here is derived from an EMBL/GenBank/DDBJ whole genome shotgun (WGS) entry which is preliminary data.</text>
</comment>
<name>A0ABU7XC41_9FIRM</name>
<accession>A0ABU7XC41</accession>
<dbReference type="Proteomes" id="UP001328425">
    <property type="component" value="Unassembled WGS sequence"/>
</dbReference>
<evidence type="ECO:0000256" key="1">
    <source>
        <dbReference type="ARBA" id="ARBA00005437"/>
    </source>
</evidence>